<gene>
    <name evidence="4" type="ORF">CVV64_02275</name>
</gene>
<dbReference type="SUPFAM" id="SSF55073">
    <property type="entry name" value="Nucleotide cyclase"/>
    <property type="match status" value="1"/>
</dbReference>
<feature type="domain" description="Guanylate cyclase" evidence="3">
    <location>
        <begin position="452"/>
        <end position="584"/>
    </location>
</feature>
<comment type="caution">
    <text evidence="4">The sequence shown here is derived from an EMBL/GenBank/DDBJ whole genome shotgun (WGS) entry which is preliminary data.</text>
</comment>
<dbReference type="InterPro" id="IPR001054">
    <property type="entry name" value="A/G_cyclase"/>
</dbReference>
<keyword evidence="2" id="KW-1133">Transmembrane helix</keyword>
<dbReference type="PANTHER" id="PTHR43081">
    <property type="entry name" value="ADENYLATE CYCLASE, TERMINAL-DIFFERENTIATION SPECIFIC-RELATED"/>
    <property type="match status" value="1"/>
</dbReference>
<dbReference type="Gene3D" id="3.30.70.1230">
    <property type="entry name" value="Nucleotide cyclase"/>
    <property type="match status" value="1"/>
</dbReference>
<dbReference type="GO" id="GO:0004016">
    <property type="term" value="F:adenylate cyclase activity"/>
    <property type="evidence" value="ECO:0007669"/>
    <property type="project" value="UniProtKB-ARBA"/>
</dbReference>
<dbReference type="SUPFAM" id="SSF55781">
    <property type="entry name" value="GAF domain-like"/>
    <property type="match status" value="1"/>
</dbReference>
<dbReference type="PANTHER" id="PTHR43081:SF1">
    <property type="entry name" value="ADENYLATE CYCLASE, TERMINAL-DIFFERENTIATION SPECIFIC"/>
    <property type="match status" value="1"/>
</dbReference>
<feature type="compositionally biased region" description="Polar residues" evidence="1">
    <location>
        <begin position="118"/>
        <end position="136"/>
    </location>
</feature>
<dbReference type="Gene3D" id="3.30.450.40">
    <property type="match status" value="1"/>
</dbReference>
<protein>
    <recommendedName>
        <fullName evidence="3">Guanylate cyclase domain-containing protein</fullName>
    </recommendedName>
</protein>
<evidence type="ECO:0000256" key="1">
    <source>
        <dbReference type="SAM" id="MobiDB-lite"/>
    </source>
</evidence>
<proteinExistence type="predicted"/>
<name>A0A2N1PV95_9BACT</name>
<dbReference type="InterPro" id="IPR029787">
    <property type="entry name" value="Nucleotide_cyclase"/>
</dbReference>
<dbReference type="AlphaFoldDB" id="A0A2N1PV95"/>
<dbReference type="InterPro" id="IPR029016">
    <property type="entry name" value="GAF-like_dom_sf"/>
</dbReference>
<dbReference type="EMBL" id="PGXC01000001">
    <property type="protein sequence ID" value="PKK92261.1"/>
    <property type="molecule type" value="Genomic_DNA"/>
</dbReference>
<accession>A0A2N1PV95</accession>
<evidence type="ECO:0000313" key="4">
    <source>
        <dbReference type="EMBL" id="PKK92261.1"/>
    </source>
</evidence>
<reference evidence="4 5" key="1">
    <citation type="journal article" date="2017" name="ISME J.">
        <title>Potential for microbial H2 and metal transformations associated with novel bacteria and archaea in deep terrestrial subsurface sediments.</title>
        <authorList>
            <person name="Hernsdorf A.W."/>
            <person name="Amano Y."/>
            <person name="Miyakawa K."/>
            <person name="Ise K."/>
            <person name="Suzuki Y."/>
            <person name="Anantharaman K."/>
            <person name="Probst A."/>
            <person name="Burstein D."/>
            <person name="Thomas B.C."/>
            <person name="Banfield J.F."/>
        </authorList>
    </citation>
    <scope>NUCLEOTIDE SEQUENCE [LARGE SCALE GENOMIC DNA]</scope>
    <source>
        <strain evidence="4">HGW-Wallbacteria-1</strain>
    </source>
</reference>
<dbReference type="Proteomes" id="UP000233256">
    <property type="component" value="Unassembled WGS sequence"/>
</dbReference>
<dbReference type="InterPro" id="IPR050697">
    <property type="entry name" value="Adenylyl/Guanylyl_Cyclase_3/4"/>
</dbReference>
<dbReference type="GO" id="GO:0035556">
    <property type="term" value="P:intracellular signal transduction"/>
    <property type="evidence" value="ECO:0007669"/>
    <property type="project" value="InterPro"/>
</dbReference>
<feature type="transmembrane region" description="Helical" evidence="2">
    <location>
        <begin position="168"/>
        <end position="190"/>
    </location>
</feature>
<sequence>MINTPADRLRKFSRLFRGFRPVTFSASVTTSSAIAVFFFTFLLFAFSQTPLFSKIVRFRQPDGTIVFKQVSDTESVSSVIKSSQNSSDNKLSGIKAQSAESSSAAKSGTEAAQRLSGSVSSANPVLKSSVNPNSPVGKSLSGSISGTSSETGTASFHKPASGQVPLQLYLVMGILAVLLTLSTGSCFFIWKVQNSKLAELEGRLSDSANKAGALAAQHKASLKDHEESLKGRMIQDIAVMTKLREMAAVEDMEEVVTALFFVFRTVACAESVAVFAQDGQSGELFVWRAEGMDQHRMRVLRIPQTELCLMNLCMTRSRAVSSADSDKDAAVGRTCEISTIPCQFAYPLIYKGEARGCIAIESLQEGFNLLDGEILGLVTTASSIASMSLANLGFHSLSREELLLPKGMKTIVSASDTEDLEPLVRVISGKVYEQLLKYPDLLKNARGARPVSLLFARIHNFNEIASDLGEEVLCSGMNVFYQSMQEVVFDYDGCLSTLGNGRILAFWGGPLQQKNHHLLAVQAAMRMVSVLKRLRSSHDGVSVPELDIGVAVHSCDMLLGYLGPANRREYGVTGPGISIVEEIEALTENYGADILISETTAQSVKSDVETIEMDMVTLSSSVRSCIYRVRGFKVK</sequence>
<feature type="compositionally biased region" description="Low complexity" evidence="1">
    <location>
        <begin position="139"/>
        <end position="155"/>
    </location>
</feature>
<evidence type="ECO:0000313" key="5">
    <source>
        <dbReference type="Proteomes" id="UP000233256"/>
    </source>
</evidence>
<feature type="region of interest" description="Disordered" evidence="1">
    <location>
        <begin position="118"/>
        <end position="158"/>
    </location>
</feature>
<dbReference type="GO" id="GO:0009190">
    <property type="term" value="P:cyclic nucleotide biosynthetic process"/>
    <property type="evidence" value="ECO:0007669"/>
    <property type="project" value="InterPro"/>
</dbReference>
<evidence type="ECO:0000259" key="3">
    <source>
        <dbReference type="PROSITE" id="PS50125"/>
    </source>
</evidence>
<evidence type="ECO:0000256" key="2">
    <source>
        <dbReference type="SAM" id="Phobius"/>
    </source>
</evidence>
<dbReference type="Pfam" id="PF00211">
    <property type="entry name" value="Guanylate_cyc"/>
    <property type="match status" value="1"/>
</dbReference>
<organism evidence="4 5">
    <name type="scientific">Candidatus Wallbacteria bacterium HGW-Wallbacteria-1</name>
    <dbReference type="NCBI Taxonomy" id="2013854"/>
    <lineage>
        <taxon>Bacteria</taxon>
        <taxon>Candidatus Walliibacteriota</taxon>
    </lineage>
</organism>
<feature type="transmembrane region" description="Helical" evidence="2">
    <location>
        <begin position="21"/>
        <end position="46"/>
    </location>
</feature>
<keyword evidence="2" id="KW-0472">Membrane</keyword>
<keyword evidence="2" id="KW-0812">Transmembrane</keyword>
<dbReference type="PROSITE" id="PS50125">
    <property type="entry name" value="GUANYLATE_CYCLASE_2"/>
    <property type="match status" value="1"/>
</dbReference>